<dbReference type="RefSeq" id="XP_025497001.1">
    <property type="nucleotide sequence ID" value="XM_025641290.1"/>
</dbReference>
<sequence length="82" mass="8941">MEAAGLMDKFPCLVIRGIPYYADSHKNKQWQGYAAATAAAYAKELLSVINATGPRVARETTKKQTSCDVDHRRCASHGCIAI</sequence>
<keyword evidence="2" id="KW-1185">Reference proteome</keyword>
<dbReference type="GO" id="GO:0009116">
    <property type="term" value="P:nucleoside metabolic process"/>
    <property type="evidence" value="ECO:0007669"/>
    <property type="project" value="InterPro"/>
</dbReference>
<dbReference type="VEuPathDB" id="FungiDB:BO82DRAFT_51751"/>
<dbReference type="InterPro" id="IPR053137">
    <property type="entry name" value="NLR-like"/>
</dbReference>
<evidence type="ECO:0000313" key="2">
    <source>
        <dbReference type="Proteomes" id="UP000248340"/>
    </source>
</evidence>
<organism evidence="1 2">
    <name type="scientific">Aspergillus uvarum CBS 121591</name>
    <dbReference type="NCBI Taxonomy" id="1448315"/>
    <lineage>
        <taxon>Eukaryota</taxon>
        <taxon>Fungi</taxon>
        <taxon>Dikarya</taxon>
        <taxon>Ascomycota</taxon>
        <taxon>Pezizomycotina</taxon>
        <taxon>Eurotiomycetes</taxon>
        <taxon>Eurotiomycetidae</taxon>
        <taxon>Eurotiales</taxon>
        <taxon>Aspergillaceae</taxon>
        <taxon>Aspergillus</taxon>
        <taxon>Aspergillus subgen. Circumdati</taxon>
    </lineage>
</organism>
<name>A0A319CRH5_9EURO</name>
<gene>
    <name evidence="1" type="ORF">BO82DRAFT_51751</name>
</gene>
<protein>
    <recommendedName>
        <fullName evidence="3">Nucleoside phosphorylase domain-containing protein</fullName>
    </recommendedName>
</protein>
<dbReference type="GO" id="GO:0003824">
    <property type="term" value="F:catalytic activity"/>
    <property type="evidence" value="ECO:0007669"/>
    <property type="project" value="InterPro"/>
</dbReference>
<dbReference type="PANTHER" id="PTHR46082">
    <property type="entry name" value="ATP/GTP-BINDING PROTEIN-RELATED"/>
    <property type="match status" value="1"/>
</dbReference>
<dbReference type="GeneID" id="37144032"/>
<dbReference type="Proteomes" id="UP000248340">
    <property type="component" value="Unassembled WGS sequence"/>
</dbReference>
<dbReference type="STRING" id="1448315.A0A319CRH5"/>
<reference evidence="1 2" key="1">
    <citation type="submission" date="2016-12" db="EMBL/GenBank/DDBJ databases">
        <title>The genomes of Aspergillus section Nigri reveals drivers in fungal speciation.</title>
        <authorList>
            <consortium name="DOE Joint Genome Institute"/>
            <person name="Vesth T.C."/>
            <person name="Nybo J."/>
            <person name="Theobald S."/>
            <person name="Brandl J."/>
            <person name="Frisvad J.C."/>
            <person name="Nielsen K.F."/>
            <person name="Lyhne E.K."/>
            <person name="Kogle M.E."/>
            <person name="Kuo A."/>
            <person name="Riley R."/>
            <person name="Clum A."/>
            <person name="Nolan M."/>
            <person name="Lipzen A."/>
            <person name="Salamov A."/>
            <person name="Henrissat B."/>
            <person name="Wiebenga A."/>
            <person name="De Vries R.P."/>
            <person name="Grigoriev I.V."/>
            <person name="Mortensen U.H."/>
            <person name="Andersen M.R."/>
            <person name="Baker S.E."/>
        </authorList>
    </citation>
    <scope>NUCLEOTIDE SEQUENCE [LARGE SCALE GENOMIC DNA]</scope>
    <source>
        <strain evidence="1 2">CBS 121591</strain>
    </source>
</reference>
<dbReference type="PANTHER" id="PTHR46082:SF11">
    <property type="entry name" value="AAA+ ATPASE DOMAIN-CONTAINING PROTEIN-RELATED"/>
    <property type="match status" value="1"/>
</dbReference>
<evidence type="ECO:0000313" key="1">
    <source>
        <dbReference type="EMBL" id="PYH86801.1"/>
    </source>
</evidence>
<dbReference type="InterPro" id="IPR035994">
    <property type="entry name" value="Nucleoside_phosphorylase_sf"/>
</dbReference>
<dbReference type="AlphaFoldDB" id="A0A319CRH5"/>
<dbReference type="Gene3D" id="3.40.50.1580">
    <property type="entry name" value="Nucleoside phosphorylase domain"/>
    <property type="match status" value="1"/>
</dbReference>
<accession>A0A319CRH5</accession>
<dbReference type="EMBL" id="KZ821675">
    <property type="protein sequence ID" value="PYH86801.1"/>
    <property type="molecule type" value="Genomic_DNA"/>
</dbReference>
<evidence type="ECO:0008006" key="3">
    <source>
        <dbReference type="Google" id="ProtNLM"/>
    </source>
</evidence>
<proteinExistence type="predicted"/>
<dbReference type="SUPFAM" id="SSF53167">
    <property type="entry name" value="Purine and uridine phosphorylases"/>
    <property type="match status" value="1"/>
</dbReference>
<dbReference type="OrthoDB" id="1577640at2759"/>